<dbReference type="AlphaFoldDB" id="A0A4R7AZC4"/>
<evidence type="ECO:0008006" key="4">
    <source>
        <dbReference type="Google" id="ProtNLM"/>
    </source>
</evidence>
<feature type="chain" id="PRO_5020476598" description="Penicillin-binding protein activator LpoB" evidence="1">
    <location>
        <begin position="25"/>
        <end position="180"/>
    </location>
</feature>
<dbReference type="OrthoDB" id="9791579at2"/>
<dbReference type="Proteomes" id="UP000295611">
    <property type="component" value="Unassembled WGS sequence"/>
</dbReference>
<evidence type="ECO:0000256" key="1">
    <source>
        <dbReference type="SAM" id="SignalP"/>
    </source>
</evidence>
<organism evidence="2 3">
    <name type="scientific">Paludibacterium purpuratum</name>
    <dbReference type="NCBI Taxonomy" id="1144873"/>
    <lineage>
        <taxon>Bacteria</taxon>
        <taxon>Pseudomonadati</taxon>
        <taxon>Pseudomonadota</taxon>
        <taxon>Betaproteobacteria</taxon>
        <taxon>Neisseriales</taxon>
        <taxon>Chromobacteriaceae</taxon>
        <taxon>Paludibacterium</taxon>
    </lineage>
</organism>
<evidence type="ECO:0000313" key="2">
    <source>
        <dbReference type="EMBL" id="TDR73616.1"/>
    </source>
</evidence>
<proteinExistence type="predicted"/>
<dbReference type="RefSeq" id="WP_133682888.1">
    <property type="nucleotide sequence ID" value="NZ_SNZP01000013.1"/>
</dbReference>
<sequence>MRNRLVYMLSLAGLTLGLAGCAGIQVSPTPALSSAQNWAVLPLENLTDTPMAGQRAAALAASLLSAEGLDGVQRYVADSGEETLFEPAAADLRAKSLAWARTRHAPYALTGSVVEWRYKVGVDGEPVIGLTLQLIDVDSGKVVWSATGHREGWGNDSLAGVATALERKLLAPLTDAAPRR</sequence>
<name>A0A4R7AZC4_9NEIS</name>
<accession>A0A4R7AZC4</accession>
<evidence type="ECO:0000313" key="3">
    <source>
        <dbReference type="Proteomes" id="UP000295611"/>
    </source>
</evidence>
<protein>
    <recommendedName>
        <fullName evidence="4">Penicillin-binding protein activator LpoB</fullName>
    </recommendedName>
</protein>
<dbReference type="PROSITE" id="PS51257">
    <property type="entry name" value="PROKAR_LIPOPROTEIN"/>
    <property type="match status" value="1"/>
</dbReference>
<gene>
    <name evidence="2" type="ORF">DFP86_113123</name>
</gene>
<dbReference type="EMBL" id="SNZP01000013">
    <property type="protein sequence ID" value="TDR73616.1"/>
    <property type="molecule type" value="Genomic_DNA"/>
</dbReference>
<feature type="signal peptide" evidence="1">
    <location>
        <begin position="1"/>
        <end position="24"/>
    </location>
</feature>
<keyword evidence="3" id="KW-1185">Reference proteome</keyword>
<reference evidence="2 3" key="1">
    <citation type="submission" date="2019-03" db="EMBL/GenBank/DDBJ databases">
        <title>Genomic Encyclopedia of Type Strains, Phase III (KMG-III): the genomes of soil and plant-associated and newly described type strains.</title>
        <authorList>
            <person name="Whitman W."/>
        </authorList>
    </citation>
    <scope>NUCLEOTIDE SEQUENCE [LARGE SCALE GENOMIC DNA]</scope>
    <source>
        <strain evidence="2 3">CECT 8976</strain>
    </source>
</reference>
<comment type="caution">
    <text evidence="2">The sequence shown here is derived from an EMBL/GenBank/DDBJ whole genome shotgun (WGS) entry which is preliminary data.</text>
</comment>
<dbReference type="Gene3D" id="3.40.50.10610">
    <property type="entry name" value="ABC-type transport auxiliary lipoprotein component"/>
    <property type="match status" value="1"/>
</dbReference>
<keyword evidence="1" id="KW-0732">Signal</keyword>